<sequence>MFLSETLSMSVSFAFLIKSPSGVLPTTREEKKEFKGWHYVALQKTYQAKAEADFLVLTKGLGLF</sequence>
<dbReference type="Gramene" id="PRQ44213">
    <property type="protein sequence ID" value="PRQ44213"/>
    <property type="gene ID" value="RchiOBHm_Chr3g0476741"/>
</dbReference>
<comment type="caution">
    <text evidence="1">The sequence shown here is derived from an EMBL/GenBank/DDBJ whole genome shotgun (WGS) entry which is preliminary data.</text>
</comment>
<evidence type="ECO:0000313" key="2">
    <source>
        <dbReference type="Proteomes" id="UP000238479"/>
    </source>
</evidence>
<gene>
    <name evidence="1" type="ORF">RchiOBHm_Chr3g0476741</name>
</gene>
<keyword evidence="2" id="KW-1185">Reference proteome</keyword>
<reference evidence="1 2" key="1">
    <citation type="journal article" date="2018" name="Nat. Genet.">
        <title>The Rosa genome provides new insights in the design of modern roses.</title>
        <authorList>
            <person name="Bendahmane M."/>
        </authorList>
    </citation>
    <scope>NUCLEOTIDE SEQUENCE [LARGE SCALE GENOMIC DNA]</scope>
    <source>
        <strain evidence="2">cv. Old Blush</strain>
    </source>
</reference>
<dbReference type="Proteomes" id="UP000238479">
    <property type="component" value="Chromosome 3"/>
</dbReference>
<proteinExistence type="predicted"/>
<evidence type="ECO:0000313" key="1">
    <source>
        <dbReference type="EMBL" id="PRQ44213.1"/>
    </source>
</evidence>
<accession>A0A2P6RCQ4</accession>
<dbReference type="AlphaFoldDB" id="A0A2P6RCQ4"/>
<organism evidence="1 2">
    <name type="scientific">Rosa chinensis</name>
    <name type="common">China rose</name>
    <dbReference type="NCBI Taxonomy" id="74649"/>
    <lineage>
        <taxon>Eukaryota</taxon>
        <taxon>Viridiplantae</taxon>
        <taxon>Streptophyta</taxon>
        <taxon>Embryophyta</taxon>
        <taxon>Tracheophyta</taxon>
        <taxon>Spermatophyta</taxon>
        <taxon>Magnoliopsida</taxon>
        <taxon>eudicotyledons</taxon>
        <taxon>Gunneridae</taxon>
        <taxon>Pentapetalae</taxon>
        <taxon>rosids</taxon>
        <taxon>fabids</taxon>
        <taxon>Rosales</taxon>
        <taxon>Rosaceae</taxon>
        <taxon>Rosoideae</taxon>
        <taxon>Rosoideae incertae sedis</taxon>
        <taxon>Rosa</taxon>
    </lineage>
</organism>
<dbReference type="EMBL" id="PDCK01000041">
    <property type="protein sequence ID" value="PRQ44213.1"/>
    <property type="molecule type" value="Genomic_DNA"/>
</dbReference>
<name>A0A2P6RCQ4_ROSCH</name>
<protein>
    <submittedName>
        <fullName evidence="1">Uncharacterized protein</fullName>
    </submittedName>
</protein>